<dbReference type="Proteomes" id="UP000308760">
    <property type="component" value="Unassembled WGS sequence"/>
</dbReference>
<evidence type="ECO:0000256" key="1">
    <source>
        <dbReference type="SAM" id="Phobius"/>
    </source>
</evidence>
<proteinExistence type="predicted"/>
<name>A0A4S8QHC1_9ACTN</name>
<comment type="caution">
    <text evidence="2">The sequence shown here is derived from an EMBL/GenBank/DDBJ whole genome shotgun (WGS) entry which is preliminary data.</text>
</comment>
<sequence length="355" mass="39972">MTNPAPAEHQTYPCQTCGAQLAFAPGTTALTCTYCGTEQHIQLKKQRVVDRDWAALASKPRRARADVPPNLFVCTGCGAHTESDALATVCQFCDSPLTRDEFDPDLVAPEGVVPFKVDRADARQALRDWVKSRWFAPNKFKHVDDAESLTSTYLPHWTWDADTRSKYTGQRGDHYYVTDKDGNRQRRTRWRAARGTVTRSFDDVVVPATTHVSHEQLEDLSGDWKTKQALAYQSEFLAGHFSQRYDVEPEQGLAHAKQKMAHVIEKDVRRDIGGDQQRVHSIDTKYAKVKYKLLLLPVWLLAYLFAGKTWQVLVSGQSGRVTGERPWSAWKITFAVLAAVIVIGALGYYLLISDS</sequence>
<dbReference type="RefSeq" id="WP_136535598.1">
    <property type="nucleotide sequence ID" value="NZ_STGY01000060.1"/>
</dbReference>
<keyword evidence="3" id="KW-1185">Reference proteome</keyword>
<feature type="transmembrane region" description="Helical" evidence="1">
    <location>
        <begin position="332"/>
        <end position="352"/>
    </location>
</feature>
<keyword evidence="1" id="KW-0812">Transmembrane</keyword>
<evidence type="ECO:0000313" key="2">
    <source>
        <dbReference type="EMBL" id="THV40084.1"/>
    </source>
</evidence>
<dbReference type="OrthoDB" id="3182597at2"/>
<accession>A0A4S8QHC1</accession>
<reference evidence="2 3" key="2">
    <citation type="submission" date="2019-05" db="EMBL/GenBank/DDBJ databases">
        <title>Glycomyces buryatensis sp. nov.</title>
        <authorList>
            <person name="Nikitina E."/>
        </authorList>
    </citation>
    <scope>NUCLEOTIDE SEQUENCE [LARGE SCALE GENOMIC DNA]</scope>
    <source>
        <strain evidence="2 3">18</strain>
    </source>
</reference>
<dbReference type="PANTHER" id="PTHR37826">
    <property type="entry name" value="FLOTILLIN BAND_7_5 DOMAIN PROTEIN"/>
    <property type="match status" value="1"/>
</dbReference>
<keyword evidence="1" id="KW-0472">Membrane</keyword>
<dbReference type="AlphaFoldDB" id="A0A4S8QHC1"/>
<evidence type="ECO:0008006" key="4">
    <source>
        <dbReference type="Google" id="ProtNLM"/>
    </source>
</evidence>
<dbReference type="EMBL" id="STGY01000060">
    <property type="protein sequence ID" value="THV40084.1"/>
    <property type="molecule type" value="Genomic_DNA"/>
</dbReference>
<dbReference type="PANTHER" id="PTHR37826:SF3">
    <property type="entry name" value="J DOMAIN-CONTAINING PROTEIN"/>
    <property type="match status" value="1"/>
</dbReference>
<organism evidence="2 3">
    <name type="scientific">Glycomyces buryatensis</name>
    <dbReference type="NCBI Taxonomy" id="2570927"/>
    <lineage>
        <taxon>Bacteria</taxon>
        <taxon>Bacillati</taxon>
        <taxon>Actinomycetota</taxon>
        <taxon>Actinomycetes</taxon>
        <taxon>Glycomycetales</taxon>
        <taxon>Glycomycetaceae</taxon>
        <taxon>Glycomyces</taxon>
    </lineage>
</organism>
<protein>
    <recommendedName>
        <fullName evidence="4">Zinc ribbon domain-containing protein</fullName>
    </recommendedName>
</protein>
<gene>
    <name evidence="2" type="ORF">FAB82_16290</name>
</gene>
<reference evidence="3" key="1">
    <citation type="submission" date="2019-04" db="EMBL/GenBank/DDBJ databases">
        <title>Nocardioides xinjiangensis sp. nov.</title>
        <authorList>
            <person name="Liu S."/>
        </authorList>
    </citation>
    <scope>NUCLEOTIDE SEQUENCE [LARGE SCALE GENOMIC DNA]</scope>
    <source>
        <strain evidence="3">18</strain>
    </source>
</reference>
<keyword evidence="1" id="KW-1133">Transmembrane helix</keyword>
<dbReference type="Gene3D" id="2.20.28.30">
    <property type="entry name" value="RNA polymerase ii, chain L"/>
    <property type="match status" value="1"/>
</dbReference>
<evidence type="ECO:0000313" key="3">
    <source>
        <dbReference type="Proteomes" id="UP000308760"/>
    </source>
</evidence>
<feature type="transmembrane region" description="Helical" evidence="1">
    <location>
        <begin position="293"/>
        <end position="312"/>
    </location>
</feature>